<dbReference type="InterPro" id="IPR052573">
    <property type="entry name" value="DnaJ_C_subfamily_28"/>
</dbReference>
<accession>A0ABV7CAD3</accession>
<sequence length="125" mass="14765">MMTLLIERLAEQRIQEALENGAFDDLPGKGQPLNIDDDSDVPEHLRMGYRVLKNAGFLPPELQQRKEALTLCDLIEHSDPHSPEIKDAAKRLHYLEQRMRLQGVDTHFIQRYWLEKREQFREDEQ</sequence>
<evidence type="ECO:0000313" key="2">
    <source>
        <dbReference type="EMBL" id="MFC3023693.1"/>
    </source>
</evidence>
<reference evidence="3" key="1">
    <citation type="journal article" date="2019" name="Int. J. Syst. Evol. Microbiol.">
        <title>The Global Catalogue of Microorganisms (GCM) 10K type strain sequencing project: providing services to taxonomists for standard genome sequencing and annotation.</title>
        <authorList>
            <consortium name="The Broad Institute Genomics Platform"/>
            <consortium name="The Broad Institute Genome Sequencing Center for Infectious Disease"/>
            <person name="Wu L."/>
            <person name="Ma J."/>
        </authorList>
    </citation>
    <scope>NUCLEOTIDE SEQUENCE [LARGE SCALE GENOMIC DNA]</scope>
    <source>
        <strain evidence="3">KCTC 62784</strain>
    </source>
</reference>
<name>A0ABV7CAD3_9VIBR</name>
<dbReference type="RefSeq" id="WP_199287038.1">
    <property type="nucleotide sequence ID" value="NZ_AP024912.1"/>
</dbReference>
<dbReference type="EMBL" id="JBHRSE010000050">
    <property type="protein sequence ID" value="MFC3023693.1"/>
    <property type="molecule type" value="Genomic_DNA"/>
</dbReference>
<gene>
    <name evidence="2" type="ORF">ACFODT_07635</name>
</gene>
<proteinExistence type="predicted"/>
<dbReference type="InterPro" id="IPR018961">
    <property type="entry name" value="DnaJ_homolog_subfam-C_membr-28"/>
</dbReference>
<organism evidence="2 3">
    <name type="scientific">Vibrio zhugei</name>
    <dbReference type="NCBI Taxonomy" id="2479546"/>
    <lineage>
        <taxon>Bacteria</taxon>
        <taxon>Pseudomonadati</taxon>
        <taxon>Pseudomonadota</taxon>
        <taxon>Gammaproteobacteria</taxon>
        <taxon>Vibrionales</taxon>
        <taxon>Vibrionaceae</taxon>
        <taxon>Vibrio</taxon>
    </lineage>
</organism>
<comment type="caution">
    <text evidence="2">The sequence shown here is derived from an EMBL/GenBank/DDBJ whole genome shotgun (WGS) entry which is preliminary data.</text>
</comment>
<dbReference type="Pfam" id="PF09350">
    <property type="entry name" value="DJC28_CD"/>
    <property type="match status" value="1"/>
</dbReference>
<protein>
    <submittedName>
        <fullName evidence="2">DnaJ family domain-containing protein</fullName>
    </submittedName>
</protein>
<dbReference type="Proteomes" id="UP001595384">
    <property type="component" value="Unassembled WGS sequence"/>
</dbReference>
<evidence type="ECO:0000259" key="1">
    <source>
        <dbReference type="Pfam" id="PF09350"/>
    </source>
</evidence>
<keyword evidence="3" id="KW-1185">Reference proteome</keyword>
<dbReference type="PANTHER" id="PTHR39158">
    <property type="entry name" value="OS08G0560600 PROTEIN"/>
    <property type="match status" value="1"/>
</dbReference>
<evidence type="ECO:0000313" key="3">
    <source>
        <dbReference type="Proteomes" id="UP001595384"/>
    </source>
</evidence>
<feature type="domain" description="DnaJ homologue subfamily C member 28 conserved" evidence="1">
    <location>
        <begin position="9"/>
        <end position="75"/>
    </location>
</feature>
<dbReference type="PANTHER" id="PTHR39158:SF1">
    <property type="entry name" value="DNAJ HOMOLOG SUBFAMILY C MEMBER 28"/>
    <property type="match status" value="1"/>
</dbReference>